<dbReference type="PROSITE" id="PS51352">
    <property type="entry name" value="THIOREDOXIN_2"/>
    <property type="match status" value="1"/>
</dbReference>
<keyword evidence="5" id="KW-0472">Membrane</keyword>
<feature type="domain" description="Thioredoxin" evidence="6">
    <location>
        <begin position="55"/>
        <end position="195"/>
    </location>
</feature>
<dbReference type="CDD" id="cd03010">
    <property type="entry name" value="TlpA_like_DsbE"/>
    <property type="match status" value="1"/>
</dbReference>
<evidence type="ECO:0000313" key="7">
    <source>
        <dbReference type="EMBL" id="MFC3227115.1"/>
    </source>
</evidence>
<evidence type="ECO:0000313" key="8">
    <source>
        <dbReference type="Proteomes" id="UP001595528"/>
    </source>
</evidence>
<dbReference type="Pfam" id="PF00578">
    <property type="entry name" value="AhpC-TSA"/>
    <property type="match status" value="1"/>
</dbReference>
<dbReference type="EMBL" id="JBHRTR010000020">
    <property type="protein sequence ID" value="MFC3227115.1"/>
    <property type="molecule type" value="Genomic_DNA"/>
</dbReference>
<gene>
    <name evidence="7" type="ORF">ACFOGJ_07745</name>
</gene>
<dbReference type="PROSITE" id="PS00194">
    <property type="entry name" value="THIOREDOXIN_1"/>
    <property type="match status" value="1"/>
</dbReference>
<organism evidence="7 8">
    <name type="scientific">Marinibaculum pumilum</name>
    <dbReference type="NCBI Taxonomy" id="1766165"/>
    <lineage>
        <taxon>Bacteria</taxon>
        <taxon>Pseudomonadati</taxon>
        <taxon>Pseudomonadota</taxon>
        <taxon>Alphaproteobacteria</taxon>
        <taxon>Rhodospirillales</taxon>
        <taxon>Rhodospirillaceae</taxon>
        <taxon>Marinibaculum</taxon>
    </lineage>
</organism>
<keyword evidence="5" id="KW-1133">Transmembrane helix</keyword>
<dbReference type="PANTHER" id="PTHR42852">
    <property type="entry name" value="THIOL:DISULFIDE INTERCHANGE PROTEIN DSBE"/>
    <property type="match status" value="1"/>
</dbReference>
<accession>A0ABV7KY67</accession>
<keyword evidence="4" id="KW-0676">Redox-active center</keyword>
<comment type="subcellular location">
    <subcellularLocation>
        <location evidence="1">Cell envelope</location>
    </subcellularLocation>
</comment>
<dbReference type="RefSeq" id="WP_379899278.1">
    <property type="nucleotide sequence ID" value="NZ_JBHRTR010000020.1"/>
</dbReference>
<dbReference type="InterPro" id="IPR004799">
    <property type="entry name" value="Periplasmic_diS_OxRdtase_DsbE"/>
</dbReference>
<evidence type="ECO:0000256" key="1">
    <source>
        <dbReference type="ARBA" id="ARBA00004196"/>
    </source>
</evidence>
<keyword evidence="3" id="KW-1015">Disulfide bond</keyword>
<name>A0ABV7KY67_9PROT</name>
<comment type="caution">
    <text evidence="7">The sequence shown here is derived from an EMBL/GenBank/DDBJ whole genome shotgun (WGS) entry which is preliminary data.</text>
</comment>
<dbReference type="SUPFAM" id="SSF52833">
    <property type="entry name" value="Thioredoxin-like"/>
    <property type="match status" value="1"/>
</dbReference>
<evidence type="ECO:0000256" key="5">
    <source>
        <dbReference type="SAM" id="Phobius"/>
    </source>
</evidence>
<feature type="transmembrane region" description="Helical" evidence="5">
    <location>
        <begin position="23"/>
        <end position="47"/>
    </location>
</feature>
<dbReference type="InterPro" id="IPR013766">
    <property type="entry name" value="Thioredoxin_domain"/>
</dbReference>
<evidence type="ECO:0000256" key="4">
    <source>
        <dbReference type="ARBA" id="ARBA00023284"/>
    </source>
</evidence>
<evidence type="ECO:0000259" key="6">
    <source>
        <dbReference type="PROSITE" id="PS51352"/>
    </source>
</evidence>
<evidence type="ECO:0000256" key="2">
    <source>
        <dbReference type="ARBA" id="ARBA00022748"/>
    </source>
</evidence>
<dbReference type="PANTHER" id="PTHR42852:SF6">
    <property type="entry name" value="THIOL:DISULFIDE INTERCHANGE PROTEIN DSBE"/>
    <property type="match status" value="1"/>
</dbReference>
<proteinExistence type="predicted"/>
<dbReference type="Proteomes" id="UP001595528">
    <property type="component" value="Unassembled WGS sequence"/>
</dbReference>
<keyword evidence="2" id="KW-0201">Cytochrome c-type biogenesis</keyword>
<keyword evidence="5" id="KW-0812">Transmembrane</keyword>
<dbReference type="InterPro" id="IPR036249">
    <property type="entry name" value="Thioredoxin-like_sf"/>
</dbReference>
<reference evidence="8" key="1">
    <citation type="journal article" date="2019" name="Int. J. Syst. Evol. Microbiol.">
        <title>The Global Catalogue of Microorganisms (GCM) 10K type strain sequencing project: providing services to taxonomists for standard genome sequencing and annotation.</title>
        <authorList>
            <consortium name="The Broad Institute Genomics Platform"/>
            <consortium name="The Broad Institute Genome Sequencing Center for Infectious Disease"/>
            <person name="Wu L."/>
            <person name="Ma J."/>
        </authorList>
    </citation>
    <scope>NUCLEOTIDE SEQUENCE [LARGE SCALE GENOMIC DNA]</scope>
    <source>
        <strain evidence="8">KCTC 42964</strain>
    </source>
</reference>
<dbReference type="InterPro" id="IPR017937">
    <property type="entry name" value="Thioredoxin_CS"/>
</dbReference>
<dbReference type="NCBIfam" id="TIGR00385">
    <property type="entry name" value="dsbE"/>
    <property type="match status" value="1"/>
</dbReference>
<dbReference type="Gene3D" id="3.40.30.10">
    <property type="entry name" value="Glutaredoxin"/>
    <property type="match status" value="1"/>
</dbReference>
<keyword evidence="8" id="KW-1185">Reference proteome</keyword>
<protein>
    <submittedName>
        <fullName evidence="7">DsbE family thiol:disulfide interchange protein</fullName>
    </submittedName>
</protein>
<sequence>MTEKDLAQAQEPAEEARPRRRFLVTYGLPALVFAVIAAAMGYGLLYLDPRSLPSALIDKPVPDFSLPPLPDRRRGLDSDDLHGQVSIVNVFASWCAPCKVEHPVLMQIAADYEEDVKIFGIAYKDRPADTVKWLEELGDPYNAIGVDRTGRVSIDFGVYGVPETYVVRPDGSIAYRHVGPITQQDWNRVIAPLVKTLQREAYRQGS</sequence>
<dbReference type="InterPro" id="IPR050553">
    <property type="entry name" value="Thioredoxin_ResA/DsbE_sf"/>
</dbReference>
<dbReference type="InterPro" id="IPR000866">
    <property type="entry name" value="AhpC/TSA"/>
</dbReference>
<evidence type="ECO:0000256" key="3">
    <source>
        <dbReference type="ARBA" id="ARBA00023157"/>
    </source>
</evidence>